<proteinExistence type="inferred from homology"/>
<accession>G8U1T4</accession>
<dbReference type="Gene3D" id="2.30.30.140">
    <property type="match status" value="1"/>
</dbReference>
<keyword evidence="2" id="KW-0614">Plasmid</keyword>
<name>G8U1T4_SULAD</name>
<dbReference type="InterPro" id="IPR001109">
    <property type="entry name" value="Hydrogenase_HupF/HypC"/>
</dbReference>
<dbReference type="HOGENOM" id="CLU_2636716_0_0_9"/>
<dbReference type="AlphaFoldDB" id="G8U1T4"/>
<dbReference type="SUPFAM" id="SSF159127">
    <property type="entry name" value="HupF/HypC-like"/>
    <property type="match status" value="1"/>
</dbReference>
<organism evidence="2 3">
    <name type="scientific">Sulfobacillus acidophilus (strain ATCC 700253 / DSM 10332 / NAL)</name>
    <dbReference type="NCBI Taxonomy" id="679936"/>
    <lineage>
        <taxon>Bacteria</taxon>
        <taxon>Bacillati</taxon>
        <taxon>Bacillota</taxon>
        <taxon>Clostridia</taxon>
        <taxon>Eubacteriales</taxon>
        <taxon>Clostridiales Family XVII. Incertae Sedis</taxon>
        <taxon>Sulfobacillus</taxon>
    </lineage>
</organism>
<dbReference type="Pfam" id="PF01455">
    <property type="entry name" value="HupF_HypC"/>
    <property type="match status" value="1"/>
</dbReference>
<evidence type="ECO:0000256" key="1">
    <source>
        <dbReference type="ARBA" id="ARBA00006018"/>
    </source>
</evidence>
<reference evidence="2 3" key="2">
    <citation type="journal article" date="2012" name="Stand. Genomic Sci.">
        <title>Complete genome sequence of the moderately thermophilic mineral-sulfide-oxidizing firmicute Sulfobacillus acidophilus type strain (NAL(T)).</title>
        <authorList>
            <person name="Anderson I."/>
            <person name="Chertkov O."/>
            <person name="Chen A."/>
            <person name="Saunders E."/>
            <person name="Lapidus A."/>
            <person name="Nolan M."/>
            <person name="Lucas S."/>
            <person name="Hammon N."/>
            <person name="Deshpande S."/>
            <person name="Cheng J.F."/>
            <person name="Han C."/>
            <person name="Tapia R."/>
            <person name="Goodwin L.A."/>
            <person name="Pitluck S."/>
            <person name="Liolios K."/>
            <person name="Pagani I."/>
            <person name="Ivanova N."/>
            <person name="Mikhailova N."/>
            <person name="Pati A."/>
            <person name="Palaniappan K."/>
            <person name="Land M."/>
            <person name="Pan C."/>
            <person name="Rohde M."/>
            <person name="Pukall R."/>
            <person name="Goker M."/>
            <person name="Detter J.C."/>
            <person name="Woyke T."/>
            <person name="Bristow J."/>
            <person name="Eisen J.A."/>
            <person name="Markowitz V."/>
            <person name="Hugenholtz P."/>
            <person name="Kyrpides N.C."/>
            <person name="Klenk H.P."/>
            <person name="Mavromatis K."/>
        </authorList>
    </citation>
    <scope>NUCLEOTIDE SEQUENCE [LARGE SCALE GENOMIC DNA]</scope>
    <source>
        <strain evidence="3">ATCC 700253 / DSM 10332 / NAL</strain>
        <plasmid evidence="3">pSULAd1</plasmid>
    </source>
</reference>
<keyword evidence="3" id="KW-1185">Reference proteome</keyword>
<evidence type="ECO:0000313" key="3">
    <source>
        <dbReference type="Proteomes" id="UP000005439"/>
    </source>
</evidence>
<sequence>MELESYGRCTLDRDGCSTCGDVAVPVRVVEVRDSEALVEDRLAQRSWVIVDFVPDTQVGEILLVHAGIAIGRAQEEL</sequence>
<comment type="similarity">
    <text evidence="1">Belongs to the HupF/HypC family.</text>
</comment>
<protein>
    <submittedName>
        <fullName evidence="2">Hydrogenase maturation factor</fullName>
    </submittedName>
</protein>
<dbReference type="Proteomes" id="UP000005439">
    <property type="component" value="Plasmid unnamed"/>
</dbReference>
<dbReference type="EMBL" id="CP003180">
    <property type="protein sequence ID" value="AEW07012.1"/>
    <property type="molecule type" value="Genomic_DNA"/>
</dbReference>
<dbReference type="KEGG" id="sap:Sulac_3582"/>
<gene>
    <name evidence="2" type="ordered locus">Sulac_3582</name>
</gene>
<evidence type="ECO:0000313" key="2">
    <source>
        <dbReference type="EMBL" id="AEW07012.1"/>
    </source>
</evidence>
<reference evidence="3" key="1">
    <citation type="submission" date="2011-12" db="EMBL/GenBank/DDBJ databases">
        <title>The complete genome of plasmid of Sulfobacillus acidophilus DSM 10332.</title>
        <authorList>
            <person name="Lucas S."/>
            <person name="Han J."/>
            <person name="Lapidus A."/>
            <person name="Bruce D."/>
            <person name="Goodwin L."/>
            <person name="Pitluck S."/>
            <person name="Peters L."/>
            <person name="Kyrpides N."/>
            <person name="Mavromatis K."/>
            <person name="Ivanova N."/>
            <person name="Mikhailova N."/>
            <person name="Chertkov O."/>
            <person name="Saunders E."/>
            <person name="Detter J.C."/>
            <person name="Tapia R."/>
            <person name="Han C."/>
            <person name="Land M."/>
            <person name="Hauser L."/>
            <person name="Markowitz V."/>
            <person name="Cheng J.-F."/>
            <person name="Hugenholtz P."/>
            <person name="Woyke T."/>
            <person name="Wu D."/>
            <person name="Pukall R."/>
            <person name="Gehrich-Schroeter G."/>
            <person name="Schneider S."/>
            <person name="Klenk H.-P."/>
            <person name="Eisen J.A."/>
        </authorList>
    </citation>
    <scope>NUCLEOTIDE SEQUENCE [LARGE SCALE GENOMIC DNA]</scope>
    <source>
        <strain evidence="3">ATCC 700253 / DSM 10332 / NAL</strain>
        <plasmid evidence="3">pSULAd1</plasmid>
    </source>
</reference>
<geneLocation type="plasmid" evidence="3">
    <name>pSULAd1</name>
</geneLocation>
<dbReference type="PATRIC" id="fig|679936.5.peg.3699"/>